<dbReference type="PROSITE" id="PS51257">
    <property type="entry name" value="PROKAR_LIPOPROTEIN"/>
    <property type="match status" value="1"/>
</dbReference>
<reference evidence="2 3" key="2">
    <citation type="submission" date="2008-10" db="EMBL/GenBank/DDBJ databases">
        <authorList>
            <person name="Fulton L."/>
            <person name="Clifton S."/>
            <person name="Fulton B."/>
            <person name="Xu J."/>
            <person name="Minx P."/>
            <person name="Pepin K.H."/>
            <person name="Johnson M."/>
            <person name="Bhonagiri V."/>
            <person name="Nash W.E."/>
            <person name="Mardis E.R."/>
            <person name="Wilson R.K."/>
        </authorList>
    </citation>
    <scope>NUCLEOTIDE SEQUENCE [LARGE SCALE GENOMIC DNA]</scope>
    <source>
        <strain evidence="2 3">ATCC 29098</strain>
    </source>
</reference>
<name>B6WQG8_9BACT</name>
<keyword evidence="1" id="KW-1133">Transmembrane helix</keyword>
<protein>
    <submittedName>
        <fullName evidence="2">Uncharacterized protein</fullName>
    </submittedName>
</protein>
<dbReference type="Proteomes" id="UP000003676">
    <property type="component" value="Unassembled WGS sequence"/>
</dbReference>
<evidence type="ECO:0000256" key="1">
    <source>
        <dbReference type="SAM" id="Phobius"/>
    </source>
</evidence>
<evidence type="ECO:0000313" key="2">
    <source>
        <dbReference type="EMBL" id="EEB34757.1"/>
    </source>
</evidence>
<dbReference type="EMBL" id="ABXU01000012">
    <property type="protein sequence ID" value="EEB34757.1"/>
    <property type="molecule type" value="Genomic_DNA"/>
</dbReference>
<gene>
    <name evidence="2" type="ORF">DESPIG_00292</name>
</gene>
<keyword evidence="1" id="KW-0812">Transmembrane</keyword>
<comment type="caution">
    <text evidence="2">The sequence shown here is derived from an EMBL/GenBank/DDBJ whole genome shotgun (WGS) entry which is preliminary data.</text>
</comment>
<keyword evidence="1" id="KW-0472">Membrane</keyword>
<reference evidence="2 3" key="1">
    <citation type="submission" date="2008-10" db="EMBL/GenBank/DDBJ databases">
        <title>Draft genome sequence of Desulvovibrio piger (ATCC 29098).</title>
        <authorList>
            <person name="Sudarsanam P."/>
            <person name="Ley R."/>
            <person name="Guruge J."/>
            <person name="Turnbaugh P.J."/>
            <person name="Mahowald M."/>
            <person name="Liep D."/>
            <person name="Gordon J."/>
        </authorList>
    </citation>
    <scope>NUCLEOTIDE SEQUENCE [LARGE SCALE GENOMIC DNA]</scope>
    <source>
        <strain evidence="2 3">ATCC 29098</strain>
    </source>
</reference>
<organism evidence="2 3">
    <name type="scientific">Desulfovibrio piger ATCC 29098</name>
    <dbReference type="NCBI Taxonomy" id="411464"/>
    <lineage>
        <taxon>Bacteria</taxon>
        <taxon>Pseudomonadati</taxon>
        <taxon>Thermodesulfobacteriota</taxon>
        <taxon>Desulfovibrionia</taxon>
        <taxon>Desulfovibrionales</taxon>
        <taxon>Desulfovibrionaceae</taxon>
        <taxon>Desulfovibrio</taxon>
    </lineage>
</organism>
<feature type="transmembrane region" description="Helical" evidence="1">
    <location>
        <begin position="50"/>
        <end position="77"/>
    </location>
</feature>
<sequence length="91" mass="8993">MRIVETSMKKLFAIILMAAFMATGVACTNMSPTQQGVASGAALGTLGGAGVAAISGGSVGWGALAGAGMGALAGGIVGNQQEKSRYHHRGW</sequence>
<proteinExistence type="predicted"/>
<dbReference type="AlphaFoldDB" id="B6WQG8"/>
<dbReference type="eggNOG" id="ENOG503311Y">
    <property type="taxonomic scope" value="Bacteria"/>
</dbReference>
<evidence type="ECO:0000313" key="3">
    <source>
        <dbReference type="Proteomes" id="UP000003676"/>
    </source>
</evidence>
<accession>B6WQG8</accession>
<dbReference type="HOGENOM" id="CLU_158447_3_0_7"/>